<dbReference type="PRINTS" id="PR00081">
    <property type="entry name" value="GDHRDH"/>
</dbReference>
<dbReference type="Pfam" id="PF13561">
    <property type="entry name" value="adh_short_C2"/>
    <property type="match status" value="1"/>
</dbReference>
<dbReference type="NCBIfam" id="NF009092">
    <property type="entry name" value="PRK12428.1"/>
    <property type="match status" value="1"/>
</dbReference>
<dbReference type="RefSeq" id="WP_268757814.1">
    <property type="nucleotide sequence ID" value="NZ_CP113836.1"/>
</dbReference>
<name>A0ABY7B5V7_9PSEU</name>
<organism evidence="3 4">
    <name type="scientific">Amycolatopsis cynarae</name>
    <dbReference type="NCBI Taxonomy" id="2995223"/>
    <lineage>
        <taxon>Bacteria</taxon>
        <taxon>Bacillati</taxon>
        <taxon>Actinomycetota</taxon>
        <taxon>Actinomycetes</taxon>
        <taxon>Pseudonocardiales</taxon>
        <taxon>Pseudonocardiaceae</taxon>
        <taxon>Amycolatopsis</taxon>
    </lineage>
</organism>
<dbReference type="Proteomes" id="UP001163203">
    <property type="component" value="Chromosome"/>
</dbReference>
<dbReference type="PANTHER" id="PTHR43477">
    <property type="entry name" value="DIHYDROANTICAPSIN 7-DEHYDROGENASE"/>
    <property type="match status" value="1"/>
</dbReference>
<dbReference type="PANTHER" id="PTHR43477:SF1">
    <property type="entry name" value="DIHYDROANTICAPSIN 7-DEHYDROGENASE"/>
    <property type="match status" value="1"/>
</dbReference>
<evidence type="ECO:0000313" key="4">
    <source>
        <dbReference type="Proteomes" id="UP001163203"/>
    </source>
</evidence>
<evidence type="ECO:0000256" key="1">
    <source>
        <dbReference type="ARBA" id="ARBA00006484"/>
    </source>
</evidence>
<dbReference type="Pfam" id="PF00106">
    <property type="entry name" value="adh_short"/>
    <property type="match status" value="1"/>
</dbReference>
<protein>
    <submittedName>
        <fullName evidence="3">Coniferyl-alcohol dehydrogenase</fullName>
        <ecNumber evidence="3">1.1.1.194</ecNumber>
    </submittedName>
</protein>
<dbReference type="EMBL" id="CP113836">
    <property type="protein sequence ID" value="WAL67720.1"/>
    <property type="molecule type" value="Genomic_DNA"/>
</dbReference>
<keyword evidence="4" id="KW-1185">Reference proteome</keyword>
<dbReference type="InterPro" id="IPR002347">
    <property type="entry name" value="SDR_fam"/>
</dbReference>
<accession>A0ABY7B5V7</accession>
<keyword evidence="2 3" id="KW-0560">Oxidoreductase</keyword>
<reference evidence="3" key="1">
    <citation type="submission" date="2022-11" db="EMBL/GenBank/DDBJ databases">
        <authorList>
            <person name="Mo P."/>
        </authorList>
    </citation>
    <scope>NUCLEOTIDE SEQUENCE</scope>
    <source>
        <strain evidence="3">HUAS 11-8</strain>
    </source>
</reference>
<comment type="similarity">
    <text evidence="1">Belongs to the short-chain dehydrogenases/reductases (SDR) family.</text>
</comment>
<sequence length="263" mass="27265">MSSLAGKHFLVTGAASGIGAATARRLLDAGAEVTSLDRHDPSVPVHRHIPVDLSDPAGIDDAVARLAGPYDGLLNVAGVPGTAPADVVLAVNVLGLRHLTESVLGFLAPGASIVVVSSTAGYNWPERLDAIKELLATDTFADGAAWFAAHPQKGNAYNFSKEVATVYAMTMGVAVKEMGFRINAVLPGPVETPILADFEESMGKENLDGVKELLGRHADPEDIADPIVFLASPESRWINGHALVVDGGISGVVLTGLVPAPEI</sequence>
<gene>
    <name evidence="3" type="ORF">ORV05_08065</name>
</gene>
<dbReference type="SUPFAM" id="SSF51735">
    <property type="entry name" value="NAD(P)-binding Rossmann-fold domains"/>
    <property type="match status" value="1"/>
</dbReference>
<evidence type="ECO:0000256" key="2">
    <source>
        <dbReference type="ARBA" id="ARBA00023002"/>
    </source>
</evidence>
<evidence type="ECO:0000313" key="3">
    <source>
        <dbReference type="EMBL" id="WAL67720.1"/>
    </source>
</evidence>
<dbReference type="EC" id="1.1.1.194" evidence="3"/>
<dbReference type="InterPro" id="IPR036291">
    <property type="entry name" value="NAD(P)-bd_dom_sf"/>
</dbReference>
<dbReference type="GO" id="GO:0050268">
    <property type="term" value="F:coniferyl-alcohol dehydrogenase activity"/>
    <property type="evidence" value="ECO:0007669"/>
    <property type="project" value="UniProtKB-EC"/>
</dbReference>
<dbReference type="InterPro" id="IPR051122">
    <property type="entry name" value="SDR_DHRS6-like"/>
</dbReference>
<dbReference type="Gene3D" id="3.40.50.720">
    <property type="entry name" value="NAD(P)-binding Rossmann-like Domain"/>
    <property type="match status" value="1"/>
</dbReference>
<proteinExistence type="inferred from homology"/>